<dbReference type="Pfam" id="PF13302">
    <property type="entry name" value="Acetyltransf_3"/>
    <property type="match status" value="1"/>
</dbReference>
<reference evidence="2 3" key="1">
    <citation type="submission" date="2018-11" db="EMBL/GenBank/DDBJ databases">
        <title>Phylogenetic determinants of toxin gene distribution in genomes of Brevibacillus laterosporus.</title>
        <authorList>
            <person name="Glare T.R."/>
            <person name="Durrant A."/>
            <person name="Berry C."/>
            <person name="Palma L."/>
            <person name="Ormskirk M."/>
            <person name="Cox M.O."/>
        </authorList>
    </citation>
    <scope>NUCLEOTIDE SEQUENCE [LARGE SCALE GENOMIC DNA]</scope>
    <source>
        <strain evidence="2 3">1821L</strain>
    </source>
</reference>
<keyword evidence="3" id="KW-1185">Reference proteome</keyword>
<dbReference type="InterPro" id="IPR016181">
    <property type="entry name" value="Acyl_CoA_acyltransferase"/>
</dbReference>
<organism evidence="2 3">
    <name type="scientific">Brevibacillus laterosporus</name>
    <name type="common">Bacillus laterosporus</name>
    <dbReference type="NCBI Taxonomy" id="1465"/>
    <lineage>
        <taxon>Bacteria</taxon>
        <taxon>Bacillati</taxon>
        <taxon>Bacillota</taxon>
        <taxon>Bacilli</taxon>
        <taxon>Bacillales</taxon>
        <taxon>Paenibacillaceae</taxon>
        <taxon>Brevibacillus</taxon>
    </lineage>
</organism>
<feature type="domain" description="N-acetyltransferase" evidence="1">
    <location>
        <begin position="8"/>
        <end position="173"/>
    </location>
</feature>
<dbReference type="PROSITE" id="PS51186">
    <property type="entry name" value="GNAT"/>
    <property type="match status" value="1"/>
</dbReference>
<evidence type="ECO:0000313" key="3">
    <source>
        <dbReference type="Proteomes" id="UP000319432"/>
    </source>
</evidence>
<proteinExistence type="predicted"/>
<accession>A0A518V675</accession>
<dbReference type="AlphaFoldDB" id="A0A518V675"/>
<name>A0A518V675_BRELA</name>
<evidence type="ECO:0000259" key="1">
    <source>
        <dbReference type="PROSITE" id="PS51186"/>
    </source>
</evidence>
<dbReference type="InterPro" id="IPR000182">
    <property type="entry name" value="GNAT_dom"/>
</dbReference>
<dbReference type="PANTHER" id="PTHR43415:SF3">
    <property type="entry name" value="GNAT-FAMILY ACETYLTRANSFERASE"/>
    <property type="match status" value="1"/>
</dbReference>
<keyword evidence="2" id="KW-0808">Transferase</keyword>
<dbReference type="OrthoDB" id="9795206at2"/>
<gene>
    <name evidence="2" type="ORF">EEL30_09280</name>
</gene>
<evidence type="ECO:0000313" key="2">
    <source>
        <dbReference type="EMBL" id="QDX92496.1"/>
    </source>
</evidence>
<dbReference type="Gene3D" id="3.40.630.30">
    <property type="match status" value="1"/>
</dbReference>
<dbReference type="GO" id="GO:0016747">
    <property type="term" value="F:acyltransferase activity, transferring groups other than amino-acyl groups"/>
    <property type="evidence" value="ECO:0007669"/>
    <property type="project" value="InterPro"/>
</dbReference>
<dbReference type="Proteomes" id="UP000319432">
    <property type="component" value="Chromosome"/>
</dbReference>
<sequence>MLFQSARIYLRKMTADDVTIYHTWRNDMEVMRTTNPAIDLCTLDNTQEFVNQVILGSSTSKSYMIIDKESETPIGIVSLIQIDYKNRNAECIIDIGEKAYWGKGYGTEALRLLLDYAFLELNLHRVSLRVFSFNKKAIALYERMGFKHEGISREYIFRDGKWSDVFHMGVLQREYVATTAAVGN</sequence>
<dbReference type="SUPFAM" id="SSF55729">
    <property type="entry name" value="Acyl-CoA N-acyltransferases (Nat)"/>
    <property type="match status" value="1"/>
</dbReference>
<dbReference type="EMBL" id="CP033464">
    <property type="protein sequence ID" value="QDX92496.1"/>
    <property type="molecule type" value="Genomic_DNA"/>
</dbReference>
<dbReference type="CDD" id="cd04301">
    <property type="entry name" value="NAT_SF"/>
    <property type="match status" value="1"/>
</dbReference>
<dbReference type="PANTHER" id="PTHR43415">
    <property type="entry name" value="SPERMIDINE N(1)-ACETYLTRANSFERASE"/>
    <property type="match status" value="1"/>
</dbReference>
<protein>
    <submittedName>
        <fullName evidence="2">N-acetyltransferase</fullName>
    </submittedName>
</protein>